<dbReference type="Proteomes" id="UP001589798">
    <property type="component" value="Unassembled WGS sequence"/>
</dbReference>
<accession>A0ABV6CU97</accession>
<comment type="subcellular location">
    <subcellularLocation>
        <location evidence="1 12">Cell membrane</location>
        <topology evidence="1 12">Multi-pass membrane protein</topology>
    </subcellularLocation>
</comment>
<keyword evidence="12" id="KW-0479">Metal-binding</keyword>
<keyword evidence="3" id="KW-0997">Cell inner membrane</keyword>
<comment type="catalytic activity">
    <reaction evidence="11">
        <text>fluoride(in) = fluoride(out)</text>
        <dbReference type="Rhea" id="RHEA:76159"/>
        <dbReference type="ChEBI" id="CHEBI:17051"/>
    </reaction>
    <physiologicalReaction direction="left-to-right" evidence="11">
        <dbReference type="Rhea" id="RHEA:76160"/>
    </physiologicalReaction>
</comment>
<keyword evidence="7 12" id="KW-0406">Ion transport</keyword>
<gene>
    <name evidence="12 13" type="primary">crcB</name>
    <name evidence="12" type="synonym">fluC</name>
    <name evidence="13" type="ORF">ACFFJC_08385</name>
</gene>
<evidence type="ECO:0000256" key="9">
    <source>
        <dbReference type="ARBA" id="ARBA00023303"/>
    </source>
</evidence>
<keyword evidence="6 12" id="KW-0915">Sodium</keyword>
<feature type="binding site" evidence="12">
    <location>
        <position position="87"/>
    </location>
    <ligand>
        <name>Na(+)</name>
        <dbReference type="ChEBI" id="CHEBI:29101"/>
        <note>structural</note>
    </ligand>
</feature>
<dbReference type="InterPro" id="IPR003691">
    <property type="entry name" value="FluC"/>
</dbReference>
<reference evidence="13 14" key="1">
    <citation type="submission" date="2024-09" db="EMBL/GenBank/DDBJ databases">
        <authorList>
            <person name="Sun Q."/>
            <person name="Mori K."/>
        </authorList>
    </citation>
    <scope>NUCLEOTIDE SEQUENCE [LARGE SCALE GENOMIC DNA]</scope>
    <source>
        <strain evidence="13 14">CCM 7706</strain>
    </source>
</reference>
<feature type="transmembrane region" description="Helical" evidence="12">
    <location>
        <begin position="76"/>
        <end position="96"/>
    </location>
</feature>
<evidence type="ECO:0000256" key="5">
    <source>
        <dbReference type="ARBA" id="ARBA00022989"/>
    </source>
</evidence>
<keyword evidence="14" id="KW-1185">Reference proteome</keyword>
<evidence type="ECO:0000256" key="8">
    <source>
        <dbReference type="ARBA" id="ARBA00023136"/>
    </source>
</evidence>
<keyword evidence="9 12" id="KW-0407">Ion channel</keyword>
<dbReference type="HAMAP" id="MF_00454">
    <property type="entry name" value="FluC"/>
    <property type="match status" value="1"/>
</dbReference>
<evidence type="ECO:0000256" key="1">
    <source>
        <dbReference type="ARBA" id="ARBA00004651"/>
    </source>
</evidence>
<feature type="binding site" evidence="12">
    <location>
        <position position="84"/>
    </location>
    <ligand>
        <name>Na(+)</name>
        <dbReference type="ChEBI" id="CHEBI:29101"/>
        <note>structural</note>
    </ligand>
</feature>
<keyword evidence="8 12" id="KW-0472">Membrane</keyword>
<evidence type="ECO:0000256" key="11">
    <source>
        <dbReference type="ARBA" id="ARBA00035585"/>
    </source>
</evidence>
<evidence type="ECO:0000256" key="3">
    <source>
        <dbReference type="ARBA" id="ARBA00022519"/>
    </source>
</evidence>
<sequence length="134" mass="13900">MPQPSFLAASLYVSLGGAFGSWLRFLVGRGWTAALGPVRSGLFPYGTLTVNVAGSLAMGLLTGWLARSGTHEATRLLIAVGVLGGFTTFSSFSLDFAMLVERGEIGTAALYTGLSLLAGFASLFLGLFVMRSAA</sequence>
<keyword evidence="5 12" id="KW-1133">Transmembrane helix</keyword>
<dbReference type="EMBL" id="JBHLWK010000010">
    <property type="protein sequence ID" value="MFC0204287.1"/>
    <property type="molecule type" value="Genomic_DNA"/>
</dbReference>
<proteinExistence type="inferred from homology"/>
<evidence type="ECO:0000313" key="13">
    <source>
        <dbReference type="EMBL" id="MFC0204287.1"/>
    </source>
</evidence>
<keyword evidence="4 12" id="KW-0812">Transmembrane</keyword>
<feature type="transmembrane region" description="Helical" evidence="12">
    <location>
        <begin position="108"/>
        <end position="130"/>
    </location>
</feature>
<evidence type="ECO:0000256" key="7">
    <source>
        <dbReference type="ARBA" id="ARBA00023065"/>
    </source>
</evidence>
<comment type="similarity">
    <text evidence="10 12">Belongs to the fluoride channel Fluc/FEX (TC 1.A.43) family.</text>
</comment>
<name>A0ABV6CU97_9SPHN</name>
<evidence type="ECO:0000256" key="4">
    <source>
        <dbReference type="ARBA" id="ARBA00022692"/>
    </source>
</evidence>
<comment type="function">
    <text evidence="12">Fluoride-specific ion channel. Important for reducing fluoride concentration in the cell, thus reducing its toxicity.</text>
</comment>
<evidence type="ECO:0000256" key="10">
    <source>
        <dbReference type="ARBA" id="ARBA00035120"/>
    </source>
</evidence>
<comment type="caution">
    <text evidence="13">The sequence shown here is derived from an EMBL/GenBank/DDBJ whole genome shotgun (WGS) entry which is preliminary data.</text>
</comment>
<dbReference type="NCBIfam" id="TIGR00494">
    <property type="entry name" value="crcB"/>
    <property type="match status" value="1"/>
</dbReference>
<protein>
    <recommendedName>
        <fullName evidence="12">Fluoride-specific ion channel FluC</fullName>
    </recommendedName>
</protein>
<dbReference type="RefSeq" id="WP_379487039.1">
    <property type="nucleotide sequence ID" value="NZ_JBHLWK010000010.1"/>
</dbReference>
<dbReference type="Pfam" id="PF02537">
    <property type="entry name" value="CRCB"/>
    <property type="match status" value="1"/>
</dbReference>
<keyword evidence="12" id="KW-0813">Transport</keyword>
<evidence type="ECO:0000256" key="2">
    <source>
        <dbReference type="ARBA" id="ARBA00022475"/>
    </source>
</evidence>
<evidence type="ECO:0000313" key="14">
    <source>
        <dbReference type="Proteomes" id="UP001589798"/>
    </source>
</evidence>
<organism evidence="13 14">
    <name type="scientific">Novosphingobium soli</name>
    <dbReference type="NCBI Taxonomy" id="574956"/>
    <lineage>
        <taxon>Bacteria</taxon>
        <taxon>Pseudomonadati</taxon>
        <taxon>Pseudomonadota</taxon>
        <taxon>Alphaproteobacteria</taxon>
        <taxon>Sphingomonadales</taxon>
        <taxon>Sphingomonadaceae</taxon>
        <taxon>Novosphingobium</taxon>
    </lineage>
</organism>
<evidence type="ECO:0000256" key="6">
    <source>
        <dbReference type="ARBA" id="ARBA00023053"/>
    </source>
</evidence>
<keyword evidence="2 12" id="KW-1003">Cell membrane</keyword>
<comment type="activity regulation">
    <text evidence="12">Na(+) is not transported, but it plays an essential structural role and its presence is essential for fluoride channel function.</text>
</comment>
<dbReference type="PANTHER" id="PTHR28259:SF1">
    <property type="entry name" value="FLUORIDE EXPORT PROTEIN 1-RELATED"/>
    <property type="match status" value="1"/>
</dbReference>
<dbReference type="PANTHER" id="PTHR28259">
    <property type="entry name" value="FLUORIDE EXPORT PROTEIN 1-RELATED"/>
    <property type="match status" value="1"/>
</dbReference>
<feature type="transmembrane region" description="Helical" evidence="12">
    <location>
        <begin position="44"/>
        <end position="64"/>
    </location>
</feature>
<evidence type="ECO:0000256" key="12">
    <source>
        <dbReference type="HAMAP-Rule" id="MF_00454"/>
    </source>
</evidence>